<gene>
    <name evidence="4" type="ORF">K435DRAFT_854037</name>
</gene>
<feature type="region of interest" description="Disordered" evidence="1">
    <location>
        <begin position="404"/>
        <end position="425"/>
    </location>
</feature>
<feature type="region of interest" description="Disordered" evidence="1">
    <location>
        <begin position="480"/>
        <end position="554"/>
    </location>
</feature>
<dbReference type="InterPro" id="IPR008928">
    <property type="entry name" value="6-hairpin_glycosidase_sf"/>
</dbReference>
<dbReference type="EMBL" id="ML179093">
    <property type="protein sequence ID" value="THV01181.1"/>
    <property type="molecule type" value="Genomic_DNA"/>
</dbReference>
<dbReference type="GO" id="GO:0005975">
    <property type="term" value="P:carbohydrate metabolic process"/>
    <property type="evidence" value="ECO:0007669"/>
    <property type="project" value="InterPro"/>
</dbReference>
<dbReference type="AlphaFoldDB" id="A0A4S8MFE6"/>
<dbReference type="Gene3D" id="1.50.10.20">
    <property type="match status" value="1"/>
</dbReference>
<dbReference type="InterPro" id="IPR005198">
    <property type="entry name" value="Glyco_hydro_76"/>
</dbReference>
<feature type="compositionally biased region" description="Polar residues" evidence="1">
    <location>
        <begin position="529"/>
        <end position="544"/>
    </location>
</feature>
<feature type="chain" id="PRO_5020480472" description="Glycoside hydrolase family 76 protein" evidence="3">
    <location>
        <begin position="20"/>
        <end position="609"/>
    </location>
</feature>
<organism evidence="4 5">
    <name type="scientific">Dendrothele bispora (strain CBS 962.96)</name>
    <dbReference type="NCBI Taxonomy" id="1314807"/>
    <lineage>
        <taxon>Eukaryota</taxon>
        <taxon>Fungi</taxon>
        <taxon>Dikarya</taxon>
        <taxon>Basidiomycota</taxon>
        <taxon>Agaricomycotina</taxon>
        <taxon>Agaricomycetes</taxon>
        <taxon>Agaricomycetidae</taxon>
        <taxon>Agaricales</taxon>
        <taxon>Agaricales incertae sedis</taxon>
        <taxon>Dendrothele</taxon>
    </lineage>
</organism>
<name>A0A4S8MFE6_DENBC</name>
<dbReference type="SUPFAM" id="SSF48208">
    <property type="entry name" value="Six-hairpin glycosidases"/>
    <property type="match status" value="1"/>
</dbReference>
<dbReference type="Proteomes" id="UP000297245">
    <property type="component" value="Unassembled WGS sequence"/>
</dbReference>
<dbReference type="OrthoDB" id="2997393at2759"/>
<evidence type="ECO:0000256" key="2">
    <source>
        <dbReference type="SAM" id="Phobius"/>
    </source>
</evidence>
<evidence type="ECO:0000313" key="4">
    <source>
        <dbReference type="EMBL" id="THV01181.1"/>
    </source>
</evidence>
<keyword evidence="2" id="KW-0472">Membrane</keyword>
<reference evidence="4 5" key="1">
    <citation type="journal article" date="2019" name="Nat. Ecol. Evol.">
        <title>Megaphylogeny resolves global patterns of mushroom evolution.</title>
        <authorList>
            <person name="Varga T."/>
            <person name="Krizsan K."/>
            <person name="Foldi C."/>
            <person name="Dima B."/>
            <person name="Sanchez-Garcia M."/>
            <person name="Sanchez-Ramirez S."/>
            <person name="Szollosi G.J."/>
            <person name="Szarkandi J.G."/>
            <person name="Papp V."/>
            <person name="Albert L."/>
            <person name="Andreopoulos W."/>
            <person name="Angelini C."/>
            <person name="Antonin V."/>
            <person name="Barry K.W."/>
            <person name="Bougher N.L."/>
            <person name="Buchanan P."/>
            <person name="Buyck B."/>
            <person name="Bense V."/>
            <person name="Catcheside P."/>
            <person name="Chovatia M."/>
            <person name="Cooper J."/>
            <person name="Damon W."/>
            <person name="Desjardin D."/>
            <person name="Finy P."/>
            <person name="Geml J."/>
            <person name="Haridas S."/>
            <person name="Hughes K."/>
            <person name="Justo A."/>
            <person name="Karasinski D."/>
            <person name="Kautmanova I."/>
            <person name="Kiss B."/>
            <person name="Kocsube S."/>
            <person name="Kotiranta H."/>
            <person name="LaButti K.M."/>
            <person name="Lechner B.E."/>
            <person name="Liimatainen K."/>
            <person name="Lipzen A."/>
            <person name="Lukacs Z."/>
            <person name="Mihaltcheva S."/>
            <person name="Morgado L.N."/>
            <person name="Niskanen T."/>
            <person name="Noordeloos M.E."/>
            <person name="Ohm R.A."/>
            <person name="Ortiz-Santana B."/>
            <person name="Ovrebo C."/>
            <person name="Racz N."/>
            <person name="Riley R."/>
            <person name="Savchenko A."/>
            <person name="Shiryaev A."/>
            <person name="Soop K."/>
            <person name="Spirin V."/>
            <person name="Szebenyi C."/>
            <person name="Tomsovsky M."/>
            <person name="Tulloss R.E."/>
            <person name="Uehling J."/>
            <person name="Grigoriev I.V."/>
            <person name="Vagvolgyi C."/>
            <person name="Papp T."/>
            <person name="Martin F.M."/>
            <person name="Miettinen O."/>
            <person name="Hibbett D.S."/>
            <person name="Nagy L.G."/>
        </authorList>
    </citation>
    <scope>NUCLEOTIDE SEQUENCE [LARGE SCALE GENOMIC DNA]</scope>
    <source>
        <strain evidence="4 5">CBS 962.96</strain>
    </source>
</reference>
<feature type="compositionally biased region" description="Low complexity" evidence="1">
    <location>
        <begin position="406"/>
        <end position="424"/>
    </location>
</feature>
<keyword evidence="2" id="KW-0812">Transmembrane</keyword>
<keyword evidence="5" id="KW-1185">Reference proteome</keyword>
<keyword evidence="3" id="KW-0732">Signal</keyword>
<dbReference type="Pfam" id="PF03663">
    <property type="entry name" value="Glyco_hydro_76"/>
    <property type="match status" value="1"/>
</dbReference>
<evidence type="ECO:0000256" key="3">
    <source>
        <dbReference type="SAM" id="SignalP"/>
    </source>
</evidence>
<proteinExistence type="predicted"/>
<evidence type="ECO:0000256" key="1">
    <source>
        <dbReference type="SAM" id="MobiDB-lite"/>
    </source>
</evidence>
<feature type="compositionally biased region" description="Basic and acidic residues" evidence="1">
    <location>
        <begin position="587"/>
        <end position="601"/>
    </location>
</feature>
<feature type="transmembrane region" description="Helical" evidence="2">
    <location>
        <begin position="432"/>
        <end position="455"/>
    </location>
</feature>
<evidence type="ECO:0000313" key="5">
    <source>
        <dbReference type="Proteomes" id="UP000297245"/>
    </source>
</evidence>
<evidence type="ECO:0008006" key="6">
    <source>
        <dbReference type="Google" id="ProtNLM"/>
    </source>
</evidence>
<feature type="region of interest" description="Disordered" evidence="1">
    <location>
        <begin position="586"/>
        <end position="609"/>
    </location>
</feature>
<keyword evidence="2" id="KW-1133">Transmembrane helix</keyword>
<feature type="signal peptide" evidence="3">
    <location>
        <begin position="1"/>
        <end position="19"/>
    </location>
</feature>
<protein>
    <recommendedName>
        <fullName evidence="6">Glycoside hydrolase family 76 protein</fullName>
    </recommendedName>
</protein>
<sequence>MSSYKPILWALFVLNTAWAQDFAPSSSWRKPNVVISPANRISIASAALEEALSQIGPSGQFDGLSYGTAGSIYAQMAEFDLLTNQTRYKEQLKGYFRLAENSRPNFSDQFVSFIAIPYWFIMLKLYTYYDSWFSDSRAYVAYQDEDFLNFAAVAWNSARQYTLSEEDVQSGTIAGKNFSISSNCQGITMAGGSFSTTDESSPDLDGPATGNFLVLSALLAETTSNQTYLHAATQSKDFIHAHLYNVQNIVQHTISANREDSCKTKDQQINSWDSGLMIEGLAVLASVTQEESTKQLRDATVFSAVNNSEWQGLDGVIANGDGKTGDRFIVRGLAAAYNRSSAPSDLRNYLKSYLGVQYNAVLDLASMGTNIYGNLWLGPAASQFNADNQTDALGALLAAIPLRNDSQSSPSPSPTMSPLSTPNPQSHSKATIIVASVLGSLAFFSLTAFFSWFLLRCRRRKRRTFKRDSSAYEGQLSPYTVAPSSSSLSSEARHGPKGVLPSVMASQKYRHRQGSRTTESHANPRLSMLQRSETSQSLSPSALTPTEVYPSRSNAARGPIAGLFGGRNEMSVAELVSMLNERLQPGHWHEDEMPPEYREEIQSQPGGRR</sequence>
<accession>A0A4S8MFE6</accession>